<evidence type="ECO:0000313" key="2">
    <source>
        <dbReference type="Proteomes" id="UP000614200"/>
    </source>
</evidence>
<dbReference type="RefSeq" id="WP_194702300.1">
    <property type="nucleotide sequence ID" value="NZ_JADKNH010000007.1"/>
</dbReference>
<protein>
    <recommendedName>
        <fullName evidence="3">SH3 domain-containing protein</fullName>
    </recommendedName>
</protein>
<reference evidence="1 2" key="1">
    <citation type="submission" date="2020-11" db="EMBL/GenBank/DDBJ databases">
        <title>Fusibacter basophilias sp. nov.</title>
        <authorList>
            <person name="Qiu D."/>
        </authorList>
    </citation>
    <scope>NUCLEOTIDE SEQUENCE [LARGE SCALE GENOMIC DNA]</scope>
    <source>
        <strain evidence="1 2">Q10-2</strain>
    </source>
</reference>
<gene>
    <name evidence="1" type="ORF">ISU02_13185</name>
</gene>
<proteinExistence type="predicted"/>
<accession>A0ABR9ZV69</accession>
<evidence type="ECO:0000313" key="1">
    <source>
        <dbReference type="EMBL" id="MBF4694068.1"/>
    </source>
</evidence>
<dbReference type="Proteomes" id="UP000614200">
    <property type="component" value="Unassembled WGS sequence"/>
</dbReference>
<dbReference type="EMBL" id="JADKNH010000007">
    <property type="protein sequence ID" value="MBF4694068.1"/>
    <property type="molecule type" value="Genomic_DNA"/>
</dbReference>
<keyword evidence="2" id="KW-1185">Reference proteome</keyword>
<evidence type="ECO:0008006" key="3">
    <source>
        <dbReference type="Google" id="ProtNLM"/>
    </source>
</evidence>
<organism evidence="1 2">
    <name type="scientific">Fusibacter ferrireducens</name>
    <dbReference type="NCBI Taxonomy" id="2785058"/>
    <lineage>
        <taxon>Bacteria</taxon>
        <taxon>Bacillati</taxon>
        <taxon>Bacillota</taxon>
        <taxon>Clostridia</taxon>
        <taxon>Eubacteriales</taxon>
        <taxon>Eubacteriales Family XII. Incertae Sedis</taxon>
        <taxon>Fusibacter</taxon>
    </lineage>
</organism>
<name>A0ABR9ZV69_9FIRM</name>
<comment type="caution">
    <text evidence="1">The sequence shown here is derived from an EMBL/GenBank/DDBJ whole genome shotgun (WGS) entry which is preliminary data.</text>
</comment>
<sequence>MKNSKKIGTLLFILGISLIAVLWYANGLRKENAALNKTLIEMRHTIENSHHLIIDPTDNSKITENISLDDISMTYIENKVRFVFSDEALQALALPLEKAPNLRSIEPLTAVTVLDLVYSNDEEWYYVKIPVLDSPVNVKGWIRVDQVIELDKTNINEIKAPVYVKKGASINVLWNEGNIDESAESEILEHDVYGRIIKEDSGHCYLSTPGGFEFWIKKDELSFPQAEPIQ</sequence>